<name>A0ABN5WVW9_9GAMM</name>
<dbReference type="EMBL" id="AP019416">
    <property type="protein sequence ID" value="BBI51086.1"/>
    <property type="molecule type" value="Genomic_DNA"/>
</dbReference>
<organism evidence="1 2">
    <name type="scientific">Vreelandella olivaria</name>
    <dbReference type="NCBI Taxonomy" id="390919"/>
    <lineage>
        <taxon>Bacteria</taxon>
        <taxon>Pseudomonadati</taxon>
        <taxon>Pseudomonadota</taxon>
        <taxon>Gammaproteobacteria</taxon>
        <taxon>Oceanospirillales</taxon>
        <taxon>Halomonadaceae</taxon>
        <taxon>Vreelandella</taxon>
    </lineage>
</organism>
<accession>A0ABN5WVW9</accession>
<evidence type="ECO:0000313" key="2">
    <source>
        <dbReference type="Proteomes" id="UP000289555"/>
    </source>
</evidence>
<evidence type="ECO:0000313" key="1">
    <source>
        <dbReference type="EMBL" id="BBI51086.1"/>
    </source>
</evidence>
<keyword evidence="2" id="KW-1185">Reference proteome</keyword>
<reference evidence="2" key="1">
    <citation type="journal article" date="2019" name="Microbiol. Resour. Announc.">
        <title>Complete Genome Sequence of Halomonas olivaria, a Moderately Halophilic Bacterium Isolated from Olive Processing Effluents, Obtained by Nanopore Sequencing.</title>
        <authorList>
            <person name="Nagata S."/>
            <person name="Ii K.M."/>
            <person name="Tsukimi T."/>
            <person name="Miura M.C."/>
            <person name="Galipon J."/>
            <person name="Arakawa K."/>
        </authorList>
    </citation>
    <scope>NUCLEOTIDE SEQUENCE [LARGE SCALE GENOMIC DNA]</scope>
    <source>
        <strain evidence="2">TYRC17</strain>
    </source>
</reference>
<sequence length="128" mass="14019">MPDKLPNIPGYWENSDGYMGAFILDPKGIHKIIAGREMGGAVSHGLGIGLESDDVLGMEYHPLSEPLTQGSLGAVGEIIKNALKIYSRAMYSNSETLKFITVMALFEYLGTGDKYTSFKKQGQKFKLI</sequence>
<proteinExistence type="predicted"/>
<gene>
    <name evidence="1" type="ORF">HORIV_35070</name>
</gene>
<protein>
    <submittedName>
        <fullName evidence="1">Uncharacterized protein</fullName>
    </submittedName>
</protein>
<dbReference type="Proteomes" id="UP000289555">
    <property type="component" value="Chromosome"/>
</dbReference>